<gene>
    <name evidence="9" type="primary">LOC108666428</name>
</gene>
<dbReference type="InterPro" id="IPR003591">
    <property type="entry name" value="Leu-rich_rpt_typical-subtyp"/>
</dbReference>
<dbReference type="RefSeq" id="XP_018008793.2">
    <property type="nucleotide sequence ID" value="XM_018153304.2"/>
</dbReference>
<dbReference type="InterPro" id="IPR032675">
    <property type="entry name" value="LRR_dom_sf"/>
</dbReference>
<dbReference type="FunFam" id="3.80.10.10:FF:001164">
    <property type="entry name" value="GH01279p"/>
    <property type="match status" value="1"/>
</dbReference>
<keyword evidence="3" id="KW-0677">Repeat</keyword>
<keyword evidence="5" id="KW-1133">Transmembrane helix</keyword>
<evidence type="ECO:0000313" key="8">
    <source>
        <dbReference type="Proteomes" id="UP000694843"/>
    </source>
</evidence>
<evidence type="ECO:0000256" key="3">
    <source>
        <dbReference type="ARBA" id="ARBA00022737"/>
    </source>
</evidence>
<dbReference type="SUPFAM" id="SSF52058">
    <property type="entry name" value="L domain-like"/>
    <property type="match status" value="1"/>
</dbReference>
<keyword evidence="8" id="KW-1185">Reference proteome</keyword>
<dbReference type="Gene3D" id="3.80.10.10">
    <property type="entry name" value="Ribonuclease Inhibitor"/>
    <property type="match status" value="4"/>
</dbReference>
<accession>A0A8B7N673</accession>
<evidence type="ECO:0000259" key="7">
    <source>
        <dbReference type="SMART" id="SM00082"/>
    </source>
</evidence>
<evidence type="ECO:0000313" key="9">
    <source>
        <dbReference type="RefSeq" id="XP_018008793.2"/>
    </source>
</evidence>
<keyword evidence="5" id="KW-0812">Transmembrane</keyword>
<evidence type="ECO:0000256" key="6">
    <source>
        <dbReference type="SAM" id="SignalP"/>
    </source>
</evidence>
<dbReference type="PANTHER" id="PTHR24366">
    <property type="entry name" value="IG(IMMUNOGLOBULIN) AND LRR(LEUCINE RICH REPEAT) DOMAINS"/>
    <property type="match status" value="1"/>
</dbReference>
<feature type="signal peptide" evidence="6">
    <location>
        <begin position="1"/>
        <end position="22"/>
    </location>
</feature>
<dbReference type="InterPro" id="IPR001611">
    <property type="entry name" value="Leu-rich_rpt"/>
</dbReference>
<keyword evidence="5" id="KW-0472">Membrane</keyword>
<feature type="domain" description="LRRCT" evidence="7">
    <location>
        <begin position="432"/>
        <end position="492"/>
    </location>
</feature>
<dbReference type="KEGG" id="hazt:108666428"/>
<feature type="region of interest" description="Disordered" evidence="4">
    <location>
        <begin position="627"/>
        <end position="691"/>
    </location>
</feature>
<dbReference type="Proteomes" id="UP000694843">
    <property type="component" value="Unplaced"/>
</dbReference>
<protein>
    <submittedName>
        <fullName evidence="9">Platelet glycoprotein V</fullName>
    </submittedName>
</protein>
<dbReference type="SMART" id="SM00365">
    <property type="entry name" value="LRR_SD22"/>
    <property type="match status" value="5"/>
</dbReference>
<evidence type="ECO:0000256" key="4">
    <source>
        <dbReference type="SAM" id="MobiDB-lite"/>
    </source>
</evidence>
<dbReference type="Pfam" id="PF13855">
    <property type="entry name" value="LRR_8"/>
    <property type="match status" value="3"/>
</dbReference>
<dbReference type="GeneID" id="108666428"/>
<feature type="compositionally biased region" description="Basic and acidic residues" evidence="4">
    <location>
        <begin position="629"/>
        <end position="642"/>
    </location>
</feature>
<dbReference type="OMA" id="RDRYAMR"/>
<evidence type="ECO:0000256" key="1">
    <source>
        <dbReference type="ARBA" id="ARBA00022614"/>
    </source>
</evidence>
<organism evidence="8 9">
    <name type="scientific">Hyalella azteca</name>
    <name type="common">Amphipod</name>
    <dbReference type="NCBI Taxonomy" id="294128"/>
    <lineage>
        <taxon>Eukaryota</taxon>
        <taxon>Metazoa</taxon>
        <taxon>Ecdysozoa</taxon>
        <taxon>Arthropoda</taxon>
        <taxon>Crustacea</taxon>
        <taxon>Multicrustacea</taxon>
        <taxon>Malacostraca</taxon>
        <taxon>Eumalacostraca</taxon>
        <taxon>Peracarida</taxon>
        <taxon>Amphipoda</taxon>
        <taxon>Senticaudata</taxon>
        <taxon>Talitrida</taxon>
        <taxon>Talitroidea</taxon>
        <taxon>Hyalellidae</taxon>
        <taxon>Hyalella</taxon>
    </lineage>
</organism>
<feature type="transmembrane region" description="Helical" evidence="5">
    <location>
        <begin position="574"/>
        <end position="597"/>
    </location>
</feature>
<dbReference type="InterPro" id="IPR000483">
    <property type="entry name" value="Cys-rich_flank_reg_C"/>
</dbReference>
<dbReference type="OrthoDB" id="9229163at2759"/>
<dbReference type="PANTHER" id="PTHR24366:SF168">
    <property type="entry name" value="GH22922P-RELATED"/>
    <property type="match status" value="1"/>
</dbReference>
<evidence type="ECO:0000256" key="5">
    <source>
        <dbReference type="SAM" id="Phobius"/>
    </source>
</evidence>
<evidence type="ECO:0000256" key="2">
    <source>
        <dbReference type="ARBA" id="ARBA00022729"/>
    </source>
</evidence>
<keyword evidence="1" id="KW-0433">Leucine-rich repeat</keyword>
<dbReference type="Pfam" id="PF00560">
    <property type="entry name" value="LRR_1"/>
    <property type="match status" value="1"/>
</dbReference>
<reference evidence="9" key="1">
    <citation type="submission" date="2025-08" db="UniProtKB">
        <authorList>
            <consortium name="RefSeq"/>
        </authorList>
    </citation>
    <scope>IDENTIFICATION</scope>
    <source>
        <tissue evidence="9">Whole organism</tissue>
    </source>
</reference>
<dbReference type="SMART" id="SM00082">
    <property type="entry name" value="LRRCT"/>
    <property type="match status" value="1"/>
</dbReference>
<dbReference type="AlphaFoldDB" id="A0A8B7N673"/>
<feature type="compositionally biased region" description="Basic and acidic residues" evidence="4">
    <location>
        <begin position="675"/>
        <end position="691"/>
    </location>
</feature>
<dbReference type="SMART" id="SM00369">
    <property type="entry name" value="LRR_TYP"/>
    <property type="match status" value="10"/>
</dbReference>
<proteinExistence type="predicted"/>
<dbReference type="PROSITE" id="PS51450">
    <property type="entry name" value="LRR"/>
    <property type="match status" value="5"/>
</dbReference>
<feature type="chain" id="PRO_5037759658" evidence="6">
    <location>
        <begin position="23"/>
        <end position="714"/>
    </location>
</feature>
<sequence length="714" mass="79380">MAGVQCAHLAALISILINIVYGVQCPSECRCSLDDTGRKKVACLHGGLRSTAFISNMDVNTQVLIISGHPEKLNYLNLGPIFKNLRGLEEIHIIWSGIPNIGAHSFWGLSEVKVLNLTHNSLSTLMDSNFKGLTSLKQLDLSHNGIESVPSAVFRFVRHLTYLNLSHNKIFSLVTRIFFGLTRLDDLDLSNNPIGHLQPELFSDVPVLKKLLCASCGLRNISDGIFSRLTEVTHLDIRNNFLVKLPKRVSILNNLEKLMLDGNQIPVLEDRSFSGSTLTSLSLSYNKISFVEPKTFHNSSVTRIDLSYNQLVTLQTEGFNEVLPQLLELKLNGNPLIGPQLNLLFENTKQLTHLGLGEVGLTRIPDIARAPNLRSLNFSSNLISNLPEFLFFATPNLNELDVSFNQLEEVHEQVLSRISMSKTLRVIRLEGNPWKCDRCHIVPMLKWLQESPDQESGCSEPQVWSCVKCATPPAVANHPLALLPAGDLPKCLLDITTTTEVNAGMVGGVSVKRYHSLSPHAASNGSNVDYIDKLDELKVAPSLADKSVFPANKITKSDKIKHNNNDDVVVERKVSLPLLVTLLSVFFISLVVLIMLCGARRNSKRLMNVNHNVEQRRENSRIWKVFQRKGSDQQGEDKKEMETGSGLEPSYQPRRGSELSSPSKKGSESHTPPKGKVDGAREVTEQMTELKLDKDLSESFLKASFATIRETELL</sequence>
<keyword evidence="2 6" id="KW-0732">Signal</keyword>
<name>A0A8B7N673_HYAAZ</name>